<dbReference type="Proteomes" id="UP000316256">
    <property type="component" value="Unassembled WGS sequence"/>
</dbReference>
<protein>
    <submittedName>
        <fullName evidence="3">DUF222 domain-containing protein</fullName>
    </submittedName>
</protein>
<evidence type="ECO:0000256" key="1">
    <source>
        <dbReference type="SAM" id="MobiDB-lite"/>
    </source>
</evidence>
<dbReference type="OrthoDB" id="3513062at2"/>
<sequence>MYSRAGGGAQVAAHLTDLDAAVDGLLTCGLSGLSDAAIVETVQRLEMSLRKAAAVGTRLIVESVERSLPDKHDCSTINTFLIATLRLSAGDAARRVAASKKVGTWHHPTGEQLPPDLPATATAQRDGAIGPDHVHEIRGVLGKIPRAVDPAAVEVAEQIRPQALRAGRDPQPNSPGPRPRRRSPTPG</sequence>
<name>A0A541B3S5_9NOCA</name>
<feature type="region of interest" description="Disordered" evidence="1">
    <location>
        <begin position="101"/>
        <end position="126"/>
    </location>
</feature>
<evidence type="ECO:0000313" key="3">
    <source>
        <dbReference type="EMBL" id="TQF66969.1"/>
    </source>
</evidence>
<feature type="domain" description="DUF222" evidence="2">
    <location>
        <begin position="40"/>
        <end position="160"/>
    </location>
</feature>
<proteinExistence type="predicted"/>
<evidence type="ECO:0000259" key="2">
    <source>
        <dbReference type="Pfam" id="PF02720"/>
    </source>
</evidence>
<organism evidence="3 4">
    <name type="scientific">Rhodococcus spelaei</name>
    <dbReference type="NCBI Taxonomy" id="2546320"/>
    <lineage>
        <taxon>Bacteria</taxon>
        <taxon>Bacillati</taxon>
        <taxon>Actinomycetota</taxon>
        <taxon>Actinomycetes</taxon>
        <taxon>Mycobacteriales</taxon>
        <taxon>Nocardiaceae</taxon>
        <taxon>Rhodococcus</taxon>
    </lineage>
</organism>
<dbReference type="AlphaFoldDB" id="A0A541B3S5"/>
<gene>
    <name evidence="3" type="ORF">FK531_15385</name>
</gene>
<dbReference type="InterPro" id="IPR003870">
    <property type="entry name" value="DUF222"/>
</dbReference>
<feature type="non-terminal residue" evidence="3">
    <location>
        <position position="187"/>
    </location>
</feature>
<keyword evidence="4" id="KW-1185">Reference proteome</keyword>
<dbReference type="Pfam" id="PF02720">
    <property type="entry name" value="DUF222"/>
    <property type="match status" value="1"/>
</dbReference>
<dbReference type="EMBL" id="VIGH01000007">
    <property type="protein sequence ID" value="TQF66969.1"/>
    <property type="molecule type" value="Genomic_DNA"/>
</dbReference>
<feature type="region of interest" description="Disordered" evidence="1">
    <location>
        <begin position="157"/>
        <end position="187"/>
    </location>
</feature>
<comment type="caution">
    <text evidence="3">The sequence shown here is derived from an EMBL/GenBank/DDBJ whole genome shotgun (WGS) entry which is preliminary data.</text>
</comment>
<evidence type="ECO:0000313" key="4">
    <source>
        <dbReference type="Proteomes" id="UP000316256"/>
    </source>
</evidence>
<dbReference type="RefSeq" id="WP_142100868.1">
    <property type="nucleotide sequence ID" value="NZ_VIGH01000007.1"/>
</dbReference>
<accession>A0A541B3S5</accession>
<reference evidence="3 4" key="1">
    <citation type="submission" date="2019-06" db="EMBL/GenBank/DDBJ databases">
        <title>Rhodococcus spaelei sp. nov., isolated from a cave.</title>
        <authorList>
            <person name="Lee S.D."/>
        </authorList>
    </citation>
    <scope>NUCLEOTIDE SEQUENCE [LARGE SCALE GENOMIC DNA]</scope>
    <source>
        <strain evidence="3 4">C9-5</strain>
    </source>
</reference>
<feature type="compositionally biased region" description="Basic residues" evidence="1">
    <location>
        <begin position="178"/>
        <end position="187"/>
    </location>
</feature>